<dbReference type="InterPro" id="IPR036961">
    <property type="entry name" value="Kinesin_motor_dom_sf"/>
</dbReference>
<reference evidence="3" key="1">
    <citation type="submission" date="2022-02" db="EMBL/GenBank/DDBJ databases">
        <title>Atlantic sturgeon de novo genome assembly.</title>
        <authorList>
            <person name="Stock M."/>
            <person name="Klopp C."/>
            <person name="Guiguen Y."/>
            <person name="Cabau C."/>
            <person name="Parinello H."/>
            <person name="Santidrian Yebra-Pimentel E."/>
            <person name="Kuhl H."/>
            <person name="Dirks R.P."/>
            <person name="Guessner J."/>
            <person name="Wuertz S."/>
            <person name="Du K."/>
            <person name="Schartl M."/>
        </authorList>
    </citation>
    <scope>NUCLEOTIDE SEQUENCE</scope>
    <source>
        <strain evidence="3">STURGEONOMICS-FGT-2020</strain>
        <tissue evidence="3">Whole blood</tissue>
    </source>
</reference>
<evidence type="ECO:0000256" key="1">
    <source>
        <dbReference type="ARBA" id="ARBA00022741"/>
    </source>
</evidence>
<evidence type="ECO:0000313" key="4">
    <source>
        <dbReference type="Proteomes" id="UP001230051"/>
    </source>
</evidence>
<proteinExistence type="predicted"/>
<evidence type="ECO:0000313" key="3">
    <source>
        <dbReference type="EMBL" id="KAK1158941.1"/>
    </source>
</evidence>
<protein>
    <submittedName>
        <fullName evidence="3">StAR-related lipid transfer protein 9-like</fullName>
    </submittedName>
</protein>
<keyword evidence="2" id="KW-0067">ATP-binding</keyword>
<dbReference type="Gene3D" id="3.40.850.10">
    <property type="entry name" value="Kinesin motor domain"/>
    <property type="match status" value="1"/>
</dbReference>
<organism evidence="3 4">
    <name type="scientific">Acipenser oxyrinchus oxyrinchus</name>
    <dbReference type="NCBI Taxonomy" id="40147"/>
    <lineage>
        <taxon>Eukaryota</taxon>
        <taxon>Metazoa</taxon>
        <taxon>Chordata</taxon>
        <taxon>Craniata</taxon>
        <taxon>Vertebrata</taxon>
        <taxon>Euteleostomi</taxon>
        <taxon>Actinopterygii</taxon>
        <taxon>Chondrostei</taxon>
        <taxon>Acipenseriformes</taxon>
        <taxon>Acipenseridae</taxon>
        <taxon>Acipenser</taxon>
    </lineage>
</organism>
<dbReference type="Proteomes" id="UP001230051">
    <property type="component" value="Unassembled WGS sequence"/>
</dbReference>
<keyword evidence="4" id="KW-1185">Reference proteome</keyword>
<dbReference type="PANTHER" id="PTHR47117">
    <property type="entry name" value="STAR-RELATED LIPID TRANSFER PROTEIN 9"/>
    <property type="match status" value="1"/>
</dbReference>
<dbReference type="GO" id="GO:0005524">
    <property type="term" value="F:ATP binding"/>
    <property type="evidence" value="ECO:0007669"/>
    <property type="project" value="UniProtKB-KW"/>
</dbReference>
<evidence type="ECO:0000256" key="2">
    <source>
        <dbReference type="ARBA" id="ARBA00022840"/>
    </source>
</evidence>
<dbReference type="EMBL" id="JAGXEW010000023">
    <property type="protein sequence ID" value="KAK1158941.1"/>
    <property type="molecule type" value="Genomic_DNA"/>
</dbReference>
<dbReference type="SUPFAM" id="SSF52540">
    <property type="entry name" value="P-loop containing nucleoside triphosphate hydrolases"/>
    <property type="match status" value="1"/>
</dbReference>
<accession>A0AAD8FYW1</accession>
<name>A0AAD8FYW1_ACIOX</name>
<dbReference type="AlphaFoldDB" id="A0AAD8FYW1"/>
<sequence>MANVKVAVRVRPLSKRESAEGGRIAVQVDEKVVRITNIKLDGKLDGPGDSREKLMGFGFDYCYWSVDPNDPNYSSQEEVSADSFYSIDWLGYGTASPGNFEETILNVIGHCFRQLLISIN</sequence>
<gene>
    <name evidence="3" type="primary">STARD9</name>
    <name evidence="3" type="ORF">AOXY_G22763</name>
</gene>
<comment type="caution">
    <text evidence="3">The sequence shown here is derived from an EMBL/GenBank/DDBJ whole genome shotgun (WGS) entry which is preliminary data.</text>
</comment>
<keyword evidence="1" id="KW-0547">Nucleotide-binding</keyword>
<dbReference type="InterPro" id="IPR027417">
    <property type="entry name" value="P-loop_NTPase"/>
</dbReference>
<dbReference type="PANTHER" id="PTHR47117:SF1">
    <property type="entry name" value="STAR-RELATED LIPID TRANSFER PROTEIN 9"/>
    <property type="match status" value="1"/>
</dbReference>